<dbReference type="KEGG" id="sdyn:Mal52_52510"/>
<organism evidence="9 10">
    <name type="scientific">Symmachiella dynata</name>
    <dbReference type="NCBI Taxonomy" id="2527995"/>
    <lineage>
        <taxon>Bacteria</taxon>
        <taxon>Pseudomonadati</taxon>
        <taxon>Planctomycetota</taxon>
        <taxon>Planctomycetia</taxon>
        <taxon>Planctomycetales</taxon>
        <taxon>Planctomycetaceae</taxon>
        <taxon>Symmachiella</taxon>
    </lineage>
</organism>
<dbReference type="CDD" id="cd03424">
    <property type="entry name" value="NUDIX_ADPRase_Nudt5_UGPPase_Nudt14"/>
    <property type="match status" value="1"/>
</dbReference>
<evidence type="ECO:0000256" key="7">
    <source>
        <dbReference type="ARBA" id="ARBA00032272"/>
    </source>
</evidence>
<feature type="domain" description="Nudix hydrolase" evidence="8">
    <location>
        <begin position="27"/>
        <end position="162"/>
    </location>
</feature>
<dbReference type="GO" id="GO:0006753">
    <property type="term" value="P:nucleoside phosphate metabolic process"/>
    <property type="evidence" value="ECO:0007669"/>
    <property type="project" value="TreeGrafter"/>
</dbReference>
<sequence length="171" mass="18868">MPQQKILAAGNHLRLVSVDGWEYTERTNCRGVVAVVAVTEDRQLILTEQYRPPVQRRVIDLPAGLAGDIAGEELEPLERAAKRELREETGYEAEGFEFLFRGPTSAGLTNEVISFFRAGPVRQVDAGGGDESEDIVVHTVPLATIDEWFTSFSPATTLVDPKVYAALHFAR</sequence>
<evidence type="ECO:0000313" key="9">
    <source>
        <dbReference type="EMBL" id="QDU46729.1"/>
    </source>
</evidence>
<dbReference type="GO" id="GO:0019693">
    <property type="term" value="P:ribose phosphate metabolic process"/>
    <property type="evidence" value="ECO:0007669"/>
    <property type="project" value="TreeGrafter"/>
</dbReference>
<evidence type="ECO:0000256" key="6">
    <source>
        <dbReference type="ARBA" id="ARBA00032162"/>
    </source>
</evidence>
<dbReference type="AlphaFoldDB" id="A0A517ZW63"/>
<dbReference type="PANTHER" id="PTHR11839:SF18">
    <property type="entry name" value="NUDIX HYDROLASE DOMAIN-CONTAINING PROTEIN"/>
    <property type="match status" value="1"/>
</dbReference>
<keyword evidence="5 9" id="KW-0378">Hydrolase</keyword>
<dbReference type="InterPro" id="IPR015797">
    <property type="entry name" value="NUDIX_hydrolase-like_dom_sf"/>
</dbReference>
<dbReference type="Pfam" id="PF00293">
    <property type="entry name" value="NUDIX"/>
    <property type="match status" value="1"/>
</dbReference>
<evidence type="ECO:0000313" key="10">
    <source>
        <dbReference type="Proteomes" id="UP000319383"/>
    </source>
</evidence>
<gene>
    <name evidence="9" type="primary">nudF</name>
    <name evidence="9" type="ORF">Mal52_52510</name>
</gene>
<comment type="similarity">
    <text evidence="3">Belongs to the Nudix hydrolase family. NudK subfamily.</text>
</comment>
<name>A0A517ZW63_9PLAN</name>
<evidence type="ECO:0000256" key="4">
    <source>
        <dbReference type="ARBA" id="ARBA00016377"/>
    </source>
</evidence>
<dbReference type="EMBL" id="CP036276">
    <property type="protein sequence ID" value="QDU46729.1"/>
    <property type="molecule type" value="Genomic_DNA"/>
</dbReference>
<dbReference type="GO" id="GO:0016787">
    <property type="term" value="F:hydrolase activity"/>
    <property type="evidence" value="ECO:0007669"/>
    <property type="project" value="UniProtKB-KW"/>
</dbReference>
<dbReference type="Proteomes" id="UP000319383">
    <property type="component" value="Chromosome"/>
</dbReference>
<keyword evidence="10" id="KW-1185">Reference proteome</keyword>
<evidence type="ECO:0000256" key="5">
    <source>
        <dbReference type="ARBA" id="ARBA00022801"/>
    </source>
</evidence>
<comment type="catalytic activity">
    <reaction evidence="1">
        <text>GDP-alpha-D-mannose + H2O = alpha-D-mannose 1-phosphate + GMP + 2 H(+)</text>
        <dbReference type="Rhea" id="RHEA:27978"/>
        <dbReference type="ChEBI" id="CHEBI:15377"/>
        <dbReference type="ChEBI" id="CHEBI:15378"/>
        <dbReference type="ChEBI" id="CHEBI:57527"/>
        <dbReference type="ChEBI" id="CHEBI:58115"/>
        <dbReference type="ChEBI" id="CHEBI:58409"/>
    </reaction>
</comment>
<dbReference type="SUPFAM" id="SSF55811">
    <property type="entry name" value="Nudix"/>
    <property type="match status" value="1"/>
</dbReference>
<comment type="cofactor">
    <cofactor evidence="2">
        <name>Mg(2+)</name>
        <dbReference type="ChEBI" id="CHEBI:18420"/>
    </cofactor>
</comment>
<protein>
    <recommendedName>
        <fullName evidence="4">GDP-mannose pyrophosphatase</fullName>
    </recommendedName>
    <alternativeName>
        <fullName evidence="6">GDP-mannose hydrolase</fullName>
    </alternativeName>
    <alternativeName>
        <fullName evidence="7">GDPMK</fullName>
    </alternativeName>
</protein>
<reference evidence="9 10" key="1">
    <citation type="submission" date="2019-02" db="EMBL/GenBank/DDBJ databases">
        <title>Deep-cultivation of Planctomycetes and their phenomic and genomic characterization uncovers novel biology.</title>
        <authorList>
            <person name="Wiegand S."/>
            <person name="Jogler M."/>
            <person name="Boedeker C."/>
            <person name="Pinto D."/>
            <person name="Vollmers J."/>
            <person name="Rivas-Marin E."/>
            <person name="Kohn T."/>
            <person name="Peeters S.H."/>
            <person name="Heuer A."/>
            <person name="Rast P."/>
            <person name="Oberbeckmann S."/>
            <person name="Bunk B."/>
            <person name="Jeske O."/>
            <person name="Meyerdierks A."/>
            <person name="Storesund J.E."/>
            <person name="Kallscheuer N."/>
            <person name="Luecker S."/>
            <person name="Lage O.M."/>
            <person name="Pohl T."/>
            <person name="Merkel B.J."/>
            <person name="Hornburger P."/>
            <person name="Mueller R.-W."/>
            <person name="Bruemmer F."/>
            <person name="Labrenz M."/>
            <person name="Spormann A.M."/>
            <person name="Op den Camp H."/>
            <person name="Overmann J."/>
            <person name="Amann R."/>
            <person name="Jetten M.S.M."/>
            <person name="Mascher T."/>
            <person name="Medema M.H."/>
            <person name="Devos D.P."/>
            <person name="Kaster A.-K."/>
            <person name="Ovreas L."/>
            <person name="Rohde M."/>
            <person name="Galperin M.Y."/>
            <person name="Jogler C."/>
        </authorList>
    </citation>
    <scope>NUCLEOTIDE SEQUENCE [LARGE SCALE GENOMIC DNA]</scope>
    <source>
        <strain evidence="9 10">Mal52</strain>
    </source>
</reference>
<dbReference type="PROSITE" id="PS51462">
    <property type="entry name" value="NUDIX"/>
    <property type="match status" value="1"/>
</dbReference>
<dbReference type="RefSeq" id="WP_145379216.1">
    <property type="nucleotide sequence ID" value="NZ_CP036276.1"/>
</dbReference>
<accession>A0A517ZW63</accession>
<evidence type="ECO:0000256" key="2">
    <source>
        <dbReference type="ARBA" id="ARBA00001946"/>
    </source>
</evidence>
<dbReference type="GO" id="GO:0005829">
    <property type="term" value="C:cytosol"/>
    <property type="evidence" value="ECO:0007669"/>
    <property type="project" value="TreeGrafter"/>
</dbReference>
<evidence type="ECO:0000256" key="3">
    <source>
        <dbReference type="ARBA" id="ARBA00007275"/>
    </source>
</evidence>
<dbReference type="InterPro" id="IPR000086">
    <property type="entry name" value="NUDIX_hydrolase_dom"/>
</dbReference>
<dbReference type="Gene3D" id="3.90.79.10">
    <property type="entry name" value="Nucleoside Triphosphate Pyrophosphohydrolase"/>
    <property type="match status" value="1"/>
</dbReference>
<proteinExistence type="inferred from homology"/>
<dbReference type="PANTHER" id="PTHR11839">
    <property type="entry name" value="UDP/ADP-SUGAR PYROPHOSPHATASE"/>
    <property type="match status" value="1"/>
</dbReference>
<evidence type="ECO:0000256" key="1">
    <source>
        <dbReference type="ARBA" id="ARBA00000847"/>
    </source>
</evidence>
<evidence type="ECO:0000259" key="8">
    <source>
        <dbReference type="PROSITE" id="PS51462"/>
    </source>
</evidence>